<dbReference type="InterPro" id="IPR008978">
    <property type="entry name" value="HSP20-like_chaperone"/>
</dbReference>
<dbReference type="PROSITE" id="PS01031">
    <property type="entry name" value="SHSP"/>
    <property type="match status" value="1"/>
</dbReference>
<dbReference type="PANTHER" id="PTHR46733:SF4">
    <property type="entry name" value="HEAT SHOCK PROTEIN 21, CHLOROPLASTIC"/>
    <property type="match status" value="1"/>
</dbReference>
<comment type="similarity">
    <text evidence="2 3">Belongs to the small heat shock protein (HSP20) family.</text>
</comment>
<evidence type="ECO:0000256" key="2">
    <source>
        <dbReference type="PROSITE-ProRule" id="PRU00285"/>
    </source>
</evidence>
<dbReference type="InterPro" id="IPR002068">
    <property type="entry name" value="A-crystallin/Hsp20_dom"/>
</dbReference>
<feature type="domain" description="SHSP" evidence="4">
    <location>
        <begin position="34"/>
        <end position="145"/>
    </location>
</feature>
<evidence type="ECO:0000256" key="3">
    <source>
        <dbReference type="RuleBase" id="RU003616"/>
    </source>
</evidence>
<protein>
    <submittedName>
        <fullName evidence="5">Hsp20/alpha crystallin family protein</fullName>
    </submittedName>
</protein>
<gene>
    <name evidence="5" type="ORF">ENR15_24120</name>
</gene>
<sequence>MALMRYYPLREIDTMQRQLNRLFENLYPYADGEPVGFDYVPPAELEETAEALLLRLEIPGLEAKDIDIQATADSVTVTGDRLAIQTDEKAMFKSEFRYGKFRRQISLPKRIQNTQVTAEYKNGILHLTLPKAEAEKNKVVKVQLG</sequence>
<dbReference type="Gene3D" id="2.60.40.790">
    <property type="match status" value="1"/>
</dbReference>
<proteinExistence type="inferred from homology"/>
<evidence type="ECO:0000256" key="1">
    <source>
        <dbReference type="ARBA" id="ARBA00023016"/>
    </source>
</evidence>
<accession>A0A7C3VVE3</accession>
<dbReference type="GO" id="GO:0009408">
    <property type="term" value="P:response to heat"/>
    <property type="evidence" value="ECO:0007669"/>
    <property type="project" value="InterPro"/>
</dbReference>
<dbReference type="Pfam" id="PF00011">
    <property type="entry name" value="HSP20"/>
    <property type="match status" value="1"/>
</dbReference>
<dbReference type="EMBL" id="DSPX01000251">
    <property type="protein sequence ID" value="HGG03636.1"/>
    <property type="molecule type" value="Genomic_DNA"/>
</dbReference>
<dbReference type="SUPFAM" id="SSF49764">
    <property type="entry name" value="HSP20-like chaperones"/>
    <property type="match status" value="1"/>
</dbReference>
<dbReference type="AlphaFoldDB" id="A0A7C3VVE3"/>
<dbReference type="InterPro" id="IPR044587">
    <property type="entry name" value="HSP21-like"/>
</dbReference>
<keyword evidence="1" id="KW-0346">Stress response</keyword>
<organism evidence="5">
    <name type="scientific">Planktothricoides sp. SpSt-374</name>
    <dbReference type="NCBI Taxonomy" id="2282167"/>
    <lineage>
        <taxon>Bacteria</taxon>
        <taxon>Bacillati</taxon>
        <taxon>Cyanobacteriota</taxon>
        <taxon>Cyanophyceae</taxon>
        <taxon>Oscillatoriophycideae</taxon>
        <taxon>Oscillatoriales</taxon>
        <taxon>Oscillatoriaceae</taxon>
        <taxon>Planktothricoides</taxon>
    </lineage>
</organism>
<evidence type="ECO:0000259" key="4">
    <source>
        <dbReference type="PROSITE" id="PS01031"/>
    </source>
</evidence>
<comment type="caution">
    <text evidence="5">The sequence shown here is derived from an EMBL/GenBank/DDBJ whole genome shotgun (WGS) entry which is preliminary data.</text>
</comment>
<reference evidence="5" key="1">
    <citation type="journal article" date="2020" name="mSystems">
        <title>Genome- and Community-Level Interaction Insights into Carbon Utilization and Element Cycling Functions of Hydrothermarchaeota in Hydrothermal Sediment.</title>
        <authorList>
            <person name="Zhou Z."/>
            <person name="Liu Y."/>
            <person name="Xu W."/>
            <person name="Pan J."/>
            <person name="Luo Z.H."/>
            <person name="Li M."/>
        </authorList>
    </citation>
    <scope>NUCLEOTIDE SEQUENCE [LARGE SCALE GENOMIC DNA]</scope>
    <source>
        <strain evidence="5">SpSt-374</strain>
    </source>
</reference>
<evidence type="ECO:0000313" key="5">
    <source>
        <dbReference type="EMBL" id="HGG03636.1"/>
    </source>
</evidence>
<dbReference type="PANTHER" id="PTHR46733">
    <property type="entry name" value="26.5 KDA HEAT SHOCK PROTEIN, MITOCHONDRIAL"/>
    <property type="match status" value="1"/>
</dbReference>
<name>A0A7C3VVE3_9CYAN</name>
<dbReference type="CDD" id="cd06464">
    <property type="entry name" value="ACD_sHsps-like"/>
    <property type="match status" value="1"/>
</dbReference>